<evidence type="ECO:0000256" key="1">
    <source>
        <dbReference type="ARBA" id="ARBA00004651"/>
    </source>
</evidence>
<comment type="subcellular location">
    <subcellularLocation>
        <location evidence="1">Cell membrane</location>
        <topology evidence="1">Multi-pass membrane protein</topology>
    </subcellularLocation>
</comment>
<dbReference type="OrthoDB" id="9763003at2"/>
<reference evidence="7 8" key="1">
    <citation type="submission" date="2015-12" db="EMBL/GenBank/DDBJ databases">
        <title>Complete genome of Lacimicrobium alkaliphilum KCTC 32984.</title>
        <authorList>
            <person name="Kim S.-G."/>
            <person name="Lee Y.-J."/>
        </authorList>
    </citation>
    <scope>NUCLEOTIDE SEQUENCE [LARGE SCALE GENOMIC DNA]</scope>
    <source>
        <strain evidence="7 8">YelD216</strain>
    </source>
</reference>
<name>A0A0U2Z7Q5_9ALTE</name>
<dbReference type="PANTHER" id="PTHR10010">
    <property type="entry name" value="SOLUTE CARRIER FAMILY 34 SODIUM PHOSPHATE , MEMBER 2-RELATED"/>
    <property type="match status" value="1"/>
</dbReference>
<dbReference type="PANTHER" id="PTHR10010:SF46">
    <property type="entry name" value="SODIUM-DEPENDENT PHOSPHATE TRANSPORT PROTEIN 2B"/>
    <property type="match status" value="1"/>
</dbReference>
<evidence type="ECO:0000313" key="7">
    <source>
        <dbReference type="EMBL" id="ALS98484.1"/>
    </source>
</evidence>
<dbReference type="KEGG" id="lal:AT746_09575"/>
<dbReference type="Pfam" id="PF02690">
    <property type="entry name" value="Na_Pi_cotrans"/>
    <property type="match status" value="2"/>
</dbReference>
<dbReference type="InterPro" id="IPR003841">
    <property type="entry name" value="Na/Pi_transpt"/>
</dbReference>
<keyword evidence="3 6" id="KW-0812">Transmembrane</keyword>
<feature type="transmembrane region" description="Helical" evidence="6">
    <location>
        <begin position="81"/>
        <end position="101"/>
    </location>
</feature>
<evidence type="ECO:0000256" key="6">
    <source>
        <dbReference type="SAM" id="Phobius"/>
    </source>
</evidence>
<dbReference type="AlphaFoldDB" id="A0A0U2Z7Q5"/>
<evidence type="ECO:0000313" key="8">
    <source>
        <dbReference type="Proteomes" id="UP000068447"/>
    </source>
</evidence>
<dbReference type="GO" id="GO:0005886">
    <property type="term" value="C:plasma membrane"/>
    <property type="evidence" value="ECO:0007669"/>
    <property type="project" value="UniProtKB-SubCell"/>
</dbReference>
<accession>A0A0U2Z7Q5</accession>
<feature type="transmembrane region" description="Helical" evidence="6">
    <location>
        <begin position="132"/>
        <end position="152"/>
    </location>
</feature>
<keyword evidence="2" id="KW-1003">Cell membrane</keyword>
<feature type="transmembrane region" description="Helical" evidence="6">
    <location>
        <begin position="211"/>
        <end position="232"/>
    </location>
</feature>
<dbReference type="EMBL" id="CP013650">
    <property type="protein sequence ID" value="ALS98484.1"/>
    <property type="molecule type" value="Genomic_DNA"/>
</dbReference>
<organism evidence="7 8">
    <name type="scientific">Lacimicrobium alkaliphilum</name>
    <dbReference type="NCBI Taxonomy" id="1526571"/>
    <lineage>
        <taxon>Bacteria</taxon>
        <taxon>Pseudomonadati</taxon>
        <taxon>Pseudomonadota</taxon>
        <taxon>Gammaproteobacteria</taxon>
        <taxon>Alteromonadales</taxon>
        <taxon>Alteromonadaceae</taxon>
        <taxon>Lacimicrobium</taxon>
    </lineage>
</organism>
<dbReference type="GO" id="GO:0005436">
    <property type="term" value="F:sodium:phosphate symporter activity"/>
    <property type="evidence" value="ECO:0007669"/>
    <property type="project" value="InterPro"/>
</dbReference>
<protein>
    <recommendedName>
        <fullName evidence="9">Na/Pi-cotransporter II-like protein</fullName>
    </recommendedName>
</protein>
<evidence type="ECO:0008006" key="9">
    <source>
        <dbReference type="Google" id="ProtNLM"/>
    </source>
</evidence>
<feature type="transmembrane region" description="Helical" evidence="6">
    <location>
        <begin position="172"/>
        <end position="199"/>
    </location>
</feature>
<evidence type="ECO:0000256" key="4">
    <source>
        <dbReference type="ARBA" id="ARBA00022989"/>
    </source>
</evidence>
<dbReference type="GO" id="GO:0044341">
    <property type="term" value="P:sodium-dependent phosphate transport"/>
    <property type="evidence" value="ECO:0007669"/>
    <property type="project" value="InterPro"/>
</dbReference>
<feature type="transmembrane region" description="Helical" evidence="6">
    <location>
        <begin position="275"/>
        <end position="296"/>
    </location>
</feature>
<evidence type="ECO:0000256" key="2">
    <source>
        <dbReference type="ARBA" id="ARBA00022475"/>
    </source>
</evidence>
<gene>
    <name evidence="7" type="ORF">AT746_09575</name>
</gene>
<keyword evidence="8" id="KW-1185">Reference proteome</keyword>
<feature type="transmembrane region" description="Helical" evidence="6">
    <location>
        <begin position="244"/>
        <end position="263"/>
    </location>
</feature>
<evidence type="ECO:0000256" key="3">
    <source>
        <dbReference type="ARBA" id="ARBA00022692"/>
    </source>
</evidence>
<feature type="transmembrane region" description="Helical" evidence="6">
    <location>
        <begin position="46"/>
        <end position="69"/>
    </location>
</feature>
<evidence type="ECO:0000256" key="5">
    <source>
        <dbReference type="ARBA" id="ARBA00023136"/>
    </source>
</evidence>
<keyword evidence="4 6" id="KW-1133">Transmembrane helix</keyword>
<keyword evidence="5 6" id="KW-0472">Membrane</keyword>
<proteinExistence type="predicted"/>
<dbReference type="STRING" id="1526571.AT746_09575"/>
<dbReference type="Proteomes" id="UP000068447">
    <property type="component" value="Chromosome"/>
</dbReference>
<sequence length="515" mass="56216">MWMQILGALGLFLIGMWMMTEGLKVAGGKALEQLLGQWICNRRRGFVAGVLVTGMVQSSSAVTVATIGFINAGLMTFSQSVWVIFGSNVGTTFTAWLVTIIGFKLDFTAITLPLIGIGALMKVFSPRVRGQSLGMALAGFGLLFMGIASLQQSFSGIQIAPDRMMQFVNSPVLIGLTLGIVLTIVTQSSSAALAIILTASATGIAQLEMSAAAVIGANIGTTSTAIISGFGASSSAKRLVLAHILFNLLTGAVALLVLPVLLWSAGDYLTTQANALPMTLAIFHSGFNILGVLLMLPVEPHLSRWLLKRFRGDKHRHNELDANIASMPELALGALFKQIGHIHYQTRSLKITLVESEPKLSELSEKISQAKEFVAKASRNTLTEAQSAEFEIALATLHGLSTAIQSYRDFAVQSSTDDTLFSFLPEIGVWLGKLQQYVSDTEQNNAEHWQQLNQDYQQLRLFMMRTCVAQKLDLNRLERSLNGLSSILRFVRRLNEVKEQLQLHDEQEESWAKEQ</sequence>
<feature type="transmembrane region" description="Helical" evidence="6">
    <location>
        <begin position="107"/>
        <end position="125"/>
    </location>
</feature>
<dbReference type="NCBIfam" id="NF037997">
    <property type="entry name" value="Na_Pi_symport"/>
    <property type="match status" value="1"/>
</dbReference>